<keyword evidence="2" id="KW-1185">Reference proteome</keyword>
<dbReference type="InParanoid" id="A0A668A5C5"/>
<organism evidence="1 2">
    <name type="scientific">Myripristis murdjan</name>
    <name type="common">pinecone soldierfish</name>
    <dbReference type="NCBI Taxonomy" id="586833"/>
    <lineage>
        <taxon>Eukaryota</taxon>
        <taxon>Metazoa</taxon>
        <taxon>Chordata</taxon>
        <taxon>Craniata</taxon>
        <taxon>Vertebrata</taxon>
        <taxon>Euteleostomi</taxon>
        <taxon>Actinopterygii</taxon>
        <taxon>Neopterygii</taxon>
        <taxon>Teleostei</taxon>
        <taxon>Neoteleostei</taxon>
        <taxon>Acanthomorphata</taxon>
        <taxon>Holocentriformes</taxon>
        <taxon>Holocentridae</taxon>
        <taxon>Myripristis</taxon>
    </lineage>
</organism>
<dbReference type="GeneTree" id="ENSGT00990000209425"/>
<evidence type="ECO:0000313" key="1">
    <source>
        <dbReference type="Ensembl" id="ENSMMDP00005040311.1"/>
    </source>
</evidence>
<reference evidence="1" key="1">
    <citation type="submission" date="2019-06" db="EMBL/GenBank/DDBJ databases">
        <authorList>
            <consortium name="Wellcome Sanger Institute Data Sharing"/>
        </authorList>
    </citation>
    <scope>NUCLEOTIDE SEQUENCE [LARGE SCALE GENOMIC DNA]</scope>
</reference>
<protein>
    <submittedName>
        <fullName evidence="1">Uncharacterized protein</fullName>
    </submittedName>
</protein>
<accession>A0A668A5C5</accession>
<reference evidence="1" key="3">
    <citation type="submission" date="2025-09" db="UniProtKB">
        <authorList>
            <consortium name="Ensembl"/>
        </authorList>
    </citation>
    <scope>IDENTIFICATION</scope>
</reference>
<reference evidence="1" key="2">
    <citation type="submission" date="2025-08" db="UniProtKB">
        <authorList>
            <consortium name="Ensembl"/>
        </authorList>
    </citation>
    <scope>IDENTIFICATION</scope>
</reference>
<dbReference type="AlphaFoldDB" id="A0A668A5C5"/>
<sequence>CVYHHTLCTVLSKCGNGPSLCHLCPFLYEASTVPCRPGFSQSFYSVLISRDVMQGQNILKGKACNESVSCYPFCDCTCVGVCVCVCVCLSRGSRLVCERCC</sequence>
<name>A0A668A5C5_9TELE</name>
<dbReference type="Proteomes" id="UP000472263">
    <property type="component" value="Chromosome 7"/>
</dbReference>
<dbReference type="Ensembl" id="ENSMMDT00005041141.1">
    <property type="protein sequence ID" value="ENSMMDP00005040311.1"/>
    <property type="gene ID" value="ENSMMDG00005018668.1"/>
</dbReference>
<evidence type="ECO:0000313" key="2">
    <source>
        <dbReference type="Proteomes" id="UP000472263"/>
    </source>
</evidence>
<proteinExistence type="predicted"/>